<dbReference type="Pfam" id="PF01553">
    <property type="entry name" value="Acyltransferase"/>
    <property type="match status" value="1"/>
</dbReference>
<keyword evidence="9" id="KW-1185">Reference proteome</keyword>
<keyword evidence="6" id="KW-0812">Transmembrane</keyword>
<feature type="transmembrane region" description="Helical" evidence="6">
    <location>
        <begin position="122"/>
        <end position="147"/>
    </location>
</feature>
<feature type="domain" description="Phospholipid/glycerol acyltransferase" evidence="7">
    <location>
        <begin position="135"/>
        <end position="258"/>
    </location>
</feature>
<dbReference type="SUPFAM" id="SSF69593">
    <property type="entry name" value="Glycerol-3-phosphate (1)-acyltransferase"/>
    <property type="match status" value="1"/>
</dbReference>
<dbReference type="PANTHER" id="PTHR10434">
    <property type="entry name" value="1-ACYL-SN-GLYCEROL-3-PHOSPHATE ACYLTRANSFERASE"/>
    <property type="match status" value="1"/>
</dbReference>
<name>A0ABD1Z1Q4_9MARC</name>
<dbReference type="EMBL" id="JBHFFA010000002">
    <property type="protein sequence ID" value="KAL2641433.1"/>
    <property type="molecule type" value="Genomic_DNA"/>
</dbReference>
<dbReference type="InterPro" id="IPR002123">
    <property type="entry name" value="Plipid/glycerol_acylTrfase"/>
</dbReference>
<keyword evidence="6" id="KW-1133">Transmembrane helix</keyword>
<evidence type="ECO:0000313" key="8">
    <source>
        <dbReference type="EMBL" id="KAL2641433.1"/>
    </source>
</evidence>
<evidence type="ECO:0000256" key="3">
    <source>
        <dbReference type="ARBA" id="ARBA00022679"/>
    </source>
</evidence>
<dbReference type="GO" id="GO:0016746">
    <property type="term" value="F:acyltransferase activity"/>
    <property type="evidence" value="ECO:0007669"/>
    <property type="project" value="UniProtKB-KW"/>
</dbReference>
<evidence type="ECO:0000259" key="7">
    <source>
        <dbReference type="SMART" id="SM00563"/>
    </source>
</evidence>
<sequence length="311" mass="34210">MSVRASAVISSSGICKAISRNDFRNVTNAGGAPCGVTVRRKTKTVKLTTLRSACSISGDGSDLLRLDFTRSWNAPTYAAKPGVRCQAAAGTALPDESPTSIHDYLPNFKDKSLPLKLRALCFYLWTYAVAMPLFVVMAALQPFVLILDKHRRTAQHFVNRIWATLTTAIFYKTDIEGLEIFLLLMSRRCWSMYLTGHLPLKRMDRRSQLKCLELVRNGGPVLFFPDGTRSSDGTMAAFKKGAFSIASRGKVGISLIGTGKLMPNGLEDTLRPGRVKVVIHPQIRGEDPDELCDQARNAIAQTLLQYGMPVA</sequence>
<accession>A0ABD1Z1Q4</accession>
<evidence type="ECO:0000313" key="9">
    <source>
        <dbReference type="Proteomes" id="UP001605036"/>
    </source>
</evidence>
<reference evidence="8 9" key="1">
    <citation type="submission" date="2024-09" db="EMBL/GenBank/DDBJ databases">
        <title>Chromosome-scale assembly of Riccia fluitans.</title>
        <authorList>
            <person name="Paukszto L."/>
            <person name="Sawicki J."/>
            <person name="Karawczyk K."/>
            <person name="Piernik-Szablinska J."/>
            <person name="Szczecinska M."/>
            <person name="Mazdziarz M."/>
        </authorList>
    </citation>
    <scope>NUCLEOTIDE SEQUENCE [LARGE SCALE GENOMIC DNA]</scope>
    <source>
        <strain evidence="8">Rf_01</strain>
        <tissue evidence="8">Aerial parts of the thallus</tissue>
    </source>
</reference>
<dbReference type="CDD" id="cd07989">
    <property type="entry name" value="LPLAT_AGPAT-like"/>
    <property type="match status" value="1"/>
</dbReference>
<evidence type="ECO:0000256" key="2">
    <source>
        <dbReference type="ARBA" id="ARBA00022516"/>
    </source>
</evidence>
<organism evidence="8 9">
    <name type="scientific">Riccia fluitans</name>
    <dbReference type="NCBI Taxonomy" id="41844"/>
    <lineage>
        <taxon>Eukaryota</taxon>
        <taxon>Viridiplantae</taxon>
        <taxon>Streptophyta</taxon>
        <taxon>Embryophyta</taxon>
        <taxon>Marchantiophyta</taxon>
        <taxon>Marchantiopsida</taxon>
        <taxon>Marchantiidae</taxon>
        <taxon>Marchantiales</taxon>
        <taxon>Ricciaceae</taxon>
        <taxon>Riccia</taxon>
    </lineage>
</organism>
<comment type="pathway">
    <text evidence="1">Lipid metabolism.</text>
</comment>
<dbReference type="PANTHER" id="PTHR10434:SF64">
    <property type="entry name" value="1-ACYL-SN-GLYCEROL-3-PHOSPHATE ACYLTRANSFERASE-RELATED"/>
    <property type="match status" value="1"/>
</dbReference>
<gene>
    <name evidence="8" type="ORF">R1flu_009020</name>
</gene>
<evidence type="ECO:0000256" key="5">
    <source>
        <dbReference type="ARBA" id="ARBA00023315"/>
    </source>
</evidence>
<keyword evidence="5" id="KW-0012">Acyltransferase</keyword>
<keyword evidence="6" id="KW-0472">Membrane</keyword>
<keyword evidence="2" id="KW-0444">Lipid biosynthesis</keyword>
<dbReference type="Proteomes" id="UP001605036">
    <property type="component" value="Unassembled WGS sequence"/>
</dbReference>
<protein>
    <recommendedName>
        <fullName evidence="7">Phospholipid/glycerol acyltransferase domain-containing protein</fullName>
    </recommendedName>
</protein>
<comment type="caution">
    <text evidence="8">The sequence shown here is derived from an EMBL/GenBank/DDBJ whole genome shotgun (WGS) entry which is preliminary data.</text>
</comment>
<evidence type="ECO:0000256" key="6">
    <source>
        <dbReference type="SAM" id="Phobius"/>
    </source>
</evidence>
<keyword evidence="3" id="KW-0808">Transferase</keyword>
<proteinExistence type="predicted"/>
<dbReference type="AlphaFoldDB" id="A0ABD1Z1Q4"/>
<evidence type="ECO:0000256" key="1">
    <source>
        <dbReference type="ARBA" id="ARBA00005189"/>
    </source>
</evidence>
<keyword evidence="4" id="KW-0443">Lipid metabolism</keyword>
<evidence type="ECO:0000256" key="4">
    <source>
        <dbReference type="ARBA" id="ARBA00023098"/>
    </source>
</evidence>
<dbReference type="SMART" id="SM00563">
    <property type="entry name" value="PlsC"/>
    <property type="match status" value="1"/>
</dbReference>
<dbReference type="GO" id="GO:0006629">
    <property type="term" value="P:lipid metabolic process"/>
    <property type="evidence" value="ECO:0007669"/>
    <property type="project" value="UniProtKB-KW"/>
</dbReference>